<feature type="compositionally biased region" description="Polar residues" evidence="2">
    <location>
        <begin position="1617"/>
        <end position="1628"/>
    </location>
</feature>
<feature type="compositionally biased region" description="Low complexity" evidence="2">
    <location>
        <begin position="892"/>
        <end position="911"/>
    </location>
</feature>
<feature type="region of interest" description="Disordered" evidence="2">
    <location>
        <begin position="1894"/>
        <end position="2022"/>
    </location>
</feature>
<dbReference type="RefSeq" id="XP_027586053.2">
    <property type="nucleotide sequence ID" value="XM_027730252.2"/>
</dbReference>
<dbReference type="InterPro" id="IPR011598">
    <property type="entry name" value="bHLH_dom"/>
</dbReference>
<feature type="domain" description="BHLH" evidence="3">
    <location>
        <begin position="29"/>
        <end position="80"/>
    </location>
</feature>
<feature type="region of interest" description="Disordered" evidence="2">
    <location>
        <begin position="1"/>
        <end position="38"/>
    </location>
</feature>
<feature type="compositionally biased region" description="Low complexity" evidence="2">
    <location>
        <begin position="1604"/>
        <end position="1616"/>
    </location>
</feature>
<dbReference type="CDD" id="cd18910">
    <property type="entry name" value="bHLHzip_USF3"/>
    <property type="match status" value="1"/>
</dbReference>
<dbReference type="Gene3D" id="4.10.280.10">
    <property type="entry name" value="Helix-loop-helix DNA-binding domain"/>
    <property type="match status" value="1"/>
</dbReference>
<feature type="region of interest" description="Disordered" evidence="2">
    <location>
        <begin position="1095"/>
        <end position="1136"/>
    </location>
</feature>
<organism evidence="4 5">
    <name type="scientific">Pipra filicauda</name>
    <name type="common">Wire-tailed manakin</name>
    <dbReference type="NCBI Taxonomy" id="649802"/>
    <lineage>
        <taxon>Eukaryota</taxon>
        <taxon>Metazoa</taxon>
        <taxon>Chordata</taxon>
        <taxon>Craniata</taxon>
        <taxon>Vertebrata</taxon>
        <taxon>Euteleostomi</taxon>
        <taxon>Archelosauria</taxon>
        <taxon>Archosauria</taxon>
        <taxon>Dinosauria</taxon>
        <taxon>Saurischia</taxon>
        <taxon>Theropoda</taxon>
        <taxon>Coelurosauria</taxon>
        <taxon>Aves</taxon>
        <taxon>Neognathae</taxon>
        <taxon>Neoaves</taxon>
        <taxon>Telluraves</taxon>
        <taxon>Australaves</taxon>
        <taxon>Passeriformes</taxon>
        <taxon>Pipridae</taxon>
        <taxon>Pipra</taxon>
    </lineage>
</organism>
<dbReference type="Pfam" id="PF00010">
    <property type="entry name" value="HLH"/>
    <property type="match status" value="1"/>
</dbReference>
<accession>A0A6J2HEQ7</accession>
<name>A0A6J2HEQ7_9PASS</name>
<keyword evidence="4" id="KW-1185">Reference proteome</keyword>
<evidence type="ECO:0000313" key="5">
    <source>
        <dbReference type="RefSeq" id="XP_027586052.2"/>
    </source>
</evidence>
<dbReference type="PROSITE" id="PS50888">
    <property type="entry name" value="BHLH"/>
    <property type="match status" value="1"/>
</dbReference>
<dbReference type="SMART" id="SM00353">
    <property type="entry name" value="HLH"/>
    <property type="match status" value="1"/>
</dbReference>
<feature type="compositionally biased region" description="Basic residues" evidence="2">
    <location>
        <begin position="797"/>
        <end position="807"/>
    </location>
</feature>
<dbReference type="InterPro" id="IPR036638">
    <property type="entry name" value="HLH_DNA-bd_sf"/>
</dbReference>
<dbReference type="GO" id="GO:0010719">
    <property type="term" value="P:negative regulation of epithelial to mesenchymal transition"/>
    <property type="evidence" value="ECO:0007669"/>
    <property type="project" value="TreeGrafter"/>
</dbReference>
<dbReference type="RefSeq" id="XP_027586052.2">
    <property type="nucleotide sequence ID" value="XM_027730251.2"/>
</dbReference>
<keyword evidence="1" id="KW-0175">Coiled coil</keyword>
<evidence type="ECO:0000256" key="2">
    <source>
        <dbReference type="SAM" id="MobiDB-lite"/>
    </source>
</evidence>
<feature type="region of interest" description="Disordered" evidence="2">
    <location>
        <begin position="1182"/>
        <end position="1246"/>
    </location>
</feature>
<feature type="region of interest" description="Disordered" evidence="2">
    <location>
        <begin position="1536"/>
        <end position="1628"/>
    </location>
</feature>
<feature type="compositionally biased region" description="Polar residues" evidence="2">
    <location>
        <begin position="1935"/>
        <end position="1945"/>
    </location>
</feature>
<feature type="compositionally biased region" description="Low complexity" evidence="2">
    <location>
        <begin position="1099"/>
        <end position="1115"/>
    </location>
</feature>
<dbReference type="GO" id="GO:0046983">
    <property type="term" value="F:protein dimerization activity"/>
    <property type="evidence" value="ECO:0007669"/>
    <property type="project" value="InterPro"/>
</dbReference>
<feature type="compositionally biased region" description="Low complexity" evidence="2">
    <location>
        <begin position="255"/>
        <end position="265"/>
    </location>
</feature>
<dbReference type="GeneID" id="113992695"/>
<feature type="compositionally biased region" description="Polar residues" evidence="2">
    <location>
        <begin position="1906"/>
        <end position="1925"/>
    </location>
</feature>
<evidence type="ECO:0000313" key="6">
    <source>
        <dbReference type="RefSeq" id="XP_027586053.2"/>
    </source>
</evidence>
<feature type="compositionally biased region" description="Polar residues" evidence="2">
    <location>
        <begin position="1594"/>
        <end position="1603"/>
    </location>
</feature>
<evidence type="ECO:0000256" key="1">
    <source>
        <dbReference type="SAM" id="Coils"/>
    </source>
</evidence>
<dbReference type="InterPro" id="IPR048064">
    <property type="entry name" value="USF3_bHLH"/>
</dbReference>
<feature type="region of interest" description="Disordered" evidence="2">
    <location>
        <begin position="777"/>
        <end position="815"/>
    </location>
</feature>
<feature type="region of interest" description="Disordered" evidence="2">
    <location>
        <begin position="250"/>
        <end position="295"/>
    </location>
</feature>
<feature type="coiled-coil region" evidence="1">
    <location>
        <begin position="93"/>
        <end position="120"/>
    </location>
</feature>
<dbReference type="Proteomes" id="UP000504627">
    <property type="component" value="Unplaced"/>
</dbReference>
<feature type="region of interest" description="Disordered" evidence="2">
    <location>
        <begin position="1324"/>
        <end position="1345"/>
    </location>
</feature>
<dbReference type="PANTHER" id="PTHR46970">
    <property type="entry name" value="BASIC HELIX-LOOP-HELIX DOMAIN-CONTAINING PROTEIN USF3"/>
    <property type="match status" value="1"/>
</dbReference>
<feature type="compositionally biased region" description="Polar residues" evidence="2">
    <location>
        <begin position="1965"/>
        <end position="1979"/>
    </location>
</feature>
<feature type="region of interest" description="Disordered" evidence="2">
    <location>
        <begin position="869"/>
        <end position="958"/>
    </location>
</feature>
<feature type="compositionally biased region" description="Low complexity" evidence="2">
    <location>
        <begin position="1126"/>
        <end position="1136"/>
    </location>
</feature>
<reference evidence="5 6" key="1">
    <citation type="submission" date="2025-04" db="UniProtKB">
        <authorList>
            <consortium name="RefSeq"/>
        </authorList>
    </citation>
    <scope>IDENTIFICATION</scope>
    <source>
        <tissue evidence="5 6">Muscle</tissue>
    </source>
</reference>
<feature type="compositionally biased region" description="Low complexity" evidence="2">
    <location>
        <begin position="1561"/>
        <end position="1570"/>
    </location>
</feature>
<sequence length="2250" mass="240257">MQLEQALFSRTMPEMTENETPTKKQHRKKNRETHNAVERHRKKKINAGINRIGELIPCSPALKQSKNMILDQAFKYITEMKRQNDELLLNGGNNEQAEEIKKLRKQLDELQKENGRYIELLKANDICLYDDPTIHWKGNLKNAKVSVVIPSDQVQKNIIVYSNGSQPNGNNQGAPVQGITFNVGHNLQKQTANVVPVQRTCNIVTPVTIAGIYPTENKPWSQPTVSPLASAQTAPAGHILELSTPENEQGVLTTAAASSQSASQSGTEQELQCSSSNAPQNDQNLPKSKNNEEVTKPTKKTLLQGISLPSSASVEASQVQQVNATCSNTNNSSDLQESCVISATDTACVPPVRLSTADSFSSVNVLKSTDIVSSAGVPATSAAEGVNKAVTAISTLAASPLENCWSFSGSSGVGTSDLKNMSSLTRMPSTGNTQTTWTTLQLAGNTVQPLSQTPSGIMTALLNEPVNGAGTVSSAQSRPLTTSISLNASLPGDGQAAEQIVVTLPSCPPLPMQPLISQPQVKTQAAGNILPLNSAMQVIQMAQPVASAVTGAPANQNVIILQPPNPTPCPPIVRAEVPSQNVSQQIVIIQAANQNPLPLLSAQPSASVRVPVNGPTAVANSSSSMQNASLPQTFGGKHLVHILPRPSSLPSSSSTQTFSVTMSSQQHPQTISLNGQLFALQPVMSSSGASNQAPMQIIQPTTSEDPNTNVALNTFGALANLNQSISQMAGQSCLHLSLSHPTNPATINNQIATVNCMSLPTSVASSVPAEVSVLTSASNSINASPKKPSAGLPSSAKSKRTNKKPSTKKQQAVNNKVSCPAVPCKDAGKVDCVPVETVAKHSNGEGLLENTPAVSQAVTTSQASGVAASSGVSISDSHSKETASSEQAVKMPSVPELSSAEAPASSPLESVVPEQLPLVPSAPKDAAPRQQAPGPQNHPPTVSALSESPKPCEAPSTLTSSCSEAQVTHSQVAGTSAAQSSTASSKAGMISESCNIEQDSSVVMQDADLLEGQGLTKMLSDLTKERTAVEKTSSFTVQGEHSNFPMENSKSAESNVDLPEKQELLLMNSEGDTLSQHHSCIPDPEVVSASLIASRQADSPMSTSSGSSRGFSVASMLPDTTREDVTSSTSTSTCNSCTFSEQTDIVALAARAIFDQENLEKGGGGIQVNTRDAVSKSAEVAPLEREQQPFKPQSVKENNAGPLEAAPNKFGAHDTAPANVDRQVEKPSCSIGGVETSNPSLQISTSQTPSITSLSVNNLIHQSRIVHPLVSCSSLSQPSEPASVPATVSLSLPSSTYINQSPGPAMMSEYAQEQLNAIRASTMQAPQLQESHLKHQSHEGRKDSAKRAVQDDLLLSTAKRQKQCQTAPIRLEGMALMNRTPESIADQTQMLVSQIPPNSSNSVVSVSNQGHADGLNRLFPSNSNFVTPALRQTEVQCGSQPSISEQPGQSGQHLQPIQHVPSQGISHLHSNHPYLKQQQAGQLRERHHLYQLQHHVTHGENSVHSQPHSVHQQRTIQQEVQMQKKRNLIQGTQATQLSLQQKHHGSDQTRQKGGQPHPHHQQMQQQMQQHFGASQPEKNCENPATSRNHHNHPQSHINQDIMHQQQQDVSSRQQGSASEHVSGHNQMQRLMTSRGLEQQMVSQASIVTRPSDMACTPHRQERNRVSSYSAEALIGKTPSNSEQRIGISLQGPRVSDQLEMRSYLDVSRNKGLAIHNMQGRLSVDHTVGSDVQRLSDCQTFKPTGPNQQPTGNFEVQASRNSEIGNSVSSLRGMQSQAFRIGQNTGPSIERQKRLPYQPVQGIPTGNTLPSRENENTCHQSFMQSLLAPHLGDQVSGSQRSIPEHQRNTQCGASSTIEYNCPPARESVHIRRDGDGQSRESCDMSIGAINTRNSSLTIPFSSSSSSGDIQGRNTSPNISVQKSNPMRMTDSHGTKSHMNTPVSSNMHGVVRPTHPHPAVSHGNGEQGQPSVRQPNSSVTQRSRHPLQDNGGSKIRQPERNRSGNQRHGNVFDPSLPHLPLSTSGSMILGRQQSAIEKRGSIVRFMSDGPQVSNDNAAPDQHTLSQNFGFPFIPEGGMNPPINANASFIPPVTQPSATRTPALIPVDPQNTLPSFYPPYSPAHPTLSNDISIPYFPNQMFPNPSTEKPSSGSLNNRFGSILSPPRPVGFAQPSFPLLPDMPPMHMTNTSHLSNFNLTSLFPEIATALPPDGSAMSPLLSIANTSASDSSKQSSNRPAHNISHILGHDCSSAV</sequence>
<protein>
    <submittedName>
        <fullName evidence="5 6">Basic helix-loop-helix domain-containing protein USF3 isoform X2</fullName>
    </submittedName>
</protein>
<gene>
    <name evidence="5 6" type="primary">USF3</name>
</gene>
<feature type="region of interest" description="Disordered" evidence="2">
    <location>
        <begin position="1433"/>
        <end position="1456"/>
    </location>
</feature>
<evidence type="ECO:0000259" key="3">
    <source>
        <dbReference type="PROSITE" id="PS50888"/>
    </source>
</evidence>
<dbReference type="GO" id="GO:0001228">
    <property type="term" value="F:DNA-binding transcription activator activity, RNA polymerase II-specific"/>
    <property type="evidence" value="ECO:0007669"/>
    <property type="project" value="TreeGrafter"/>
</dbReference>
<dbReference type="PANTHER" id="PTHR46970:SF1">
    <property type="entry name" value="BASIC HELIX-LOOP-HELIX DOMAIN-CONTAINING PROTEIN USF3"/>
    <property type="match status" value="1"/>
</dbReference>
<proteinExistence type="predicted"/>
<dbReference type="FunFam" id="4.10.280.10:FF:000051">
    <property type="entry name" value="Basic helix-loop-helix domain-containing protein KIAA2018"/>
    <property type="match status" value="1"/>
</dbReference>
<feature type="compositionally biased region" description="Polar residues" evidence="2">
    <location>
        <begin position="266"/>
        <end position="288"/>
    </location>
</feature>
<dbReference type="SUPFAM" id="SSF47459">
    <property type="entry name" value="HLH, helix-loop-helix DNA-binding domain"/>
    <property type="match status" value="1"/>
</dbReference>
<evidence type="ECO:0000313" key="4">
    <source>
        <dbReference type="Proteomes" id="UP000504627"/>
    </source>
</evidence>
<dbReference type="CTD" id="205717"/>
<dbReference type="InterPro" id="IPR053252">
    <property type="entry name" value="EMT_regulator"/>
</dbReference>
<dbReference type="GO" id="GO:0000977">
    <property type="term" value="F:RNA polymerase II transcription regulatory region sequence-specific DNA binding"/>
    <property type="evidence" value="ECO:0007669"/>
    <property type="project" value="TreeGrafter"/>
</dbReference>
<feature type="region of interest" description="Disordered" evidence="2">
    <location>
        <begin position="1832"/>
        <end position="1854"/>
    </location>
</feature>
<feature type="compositionally biased region" description="Basic and acidic residues" evidence="2">
    <location>
        <begin position="1331"/>
        <end position="1345"/>
    </location>
</feature>